<keyword evidence="1" id="KW-0175">Coiled coil</keyword>
<feature type="region of interest" description="Disordered" evidence="2">
    <location>
        <begin position="119"/>
        <end position="142"/>
    </location>
</feature>
<dbReference type="AlphaFoldDB" id="A0A101FHJ6"/>
<protein>
    <submittedName>
        <fullName evidence="5">Peptidase M23B</fullName>
    </submittedName>
</protein>
<gene>
    <name evidence="5" type="ORF">XD66_0106</name>
</gene>
<dbReference type="InterPro" id="IPR011055">
    <property type="entry name" value="Dup_hybrid_motif"/>
</dbReference>
<dbReference type="InterPro" id="IPR016047">
    <property type="entry name" value="M23ase_b-sheet_dom"/>
</dbReference>
<dbReference type="CDD" id="cd12797">
    <property type="entry name" value="M23_peptidase"/>
    <property type="match status" value="1"/>
</dbReference>
<dbReference type="GO" id="GO:0004222">
    <property type="term" value="F:metalloendopeptidase activity"/>
    <property type="evidence" value="ECO:0007669"/>
    <property type="project" value="TreeGrafter"/>
</dbReference>
<feature type="transmembrane region" description="Helical" evidence="3">
    <location>
        <begin position="37"/>
        <end position="58"/>
    </location>
</feature>
<evidence type="ECO:0000259" key="4">
    <source>
        <dbReference type="Pfam" id="PF01551"/>
    </source>
</evidence>
<dbReference type="PANTHER" id="PTHR21666:SF286">
    <property type="entry name" value="LIPOPROTEIN NLPD"/>
    <property type="match status" value="1"/>
</dbReference>
<feature type="coiled-coil region" evidence="1">
    <location>
        <begin position="63"/>
        <end position="107"/>
    </location>
</feature>
<dbReference type="PANTHER" id="PTHR21666">
    <property type="entry name" value="PEPTIDASE-RELATED"/>
    <property type="match status" value="1"/>
</dbReference>
<comment type="caution">
    <text evidence="5">The sequence shown here is derived from an EMBL/GenBank/DDBJ whole genome shotgun (WGS) entry which is preliminary data.</text>
</comment>
<dbReference type="Gene3D" id="2.70.70.10">
    <property type="entry name" value="Glucose Permease (Domain IIA)"/>
    <property type="match status" value="1"/>
</dbReference>
<keyword evidence="3" id="KW-1133">Transmembrane helix</keyword>
<feature type="domain" description="M23ase beta-sheet core" evidence="4">
    <location>
        <begin position="211"/>
        <end position="305"/>
    </location>
</feature>
<organism evidence="5 6">
    <name type="scientific">Thermacetogenium phaeum</name>
    <dbReference type="NCBI Taxonomy" id="85874"/>
    <lineage>
        <taxon>Bacteria</taxon>
        <taxon>Bacillati</taxon>
        <taxon>Bacillota</taxon>
        <taxon>Clostridia</taxon>
        <taxon>Thermoanaerobacterales</taxon>
        <taxon>Thermoanaerobacteraceae</taxon>
        <taxon>Thermacetogenium</taxon>
    </lineage>
</organism>
<feature type="compositionally biased region" description="Basic and acidic residues" evidence="2">
    <location>
        <begin position="119"/>
        <end position="132"/>
    </location>
</feature>
<dbReference type="EMBL" id="LGFO01000006">
    <property type="protein sequence ID" value="KUK37173.1"/>
    <property type="molecule type" value="Genomic_DNA"/>
</dbReference>
<evidence type="ECO:0000313" key="6">
    <source>
        <dbReference type="Proteomes" id="UP000053326"/>
    </source>
</evidence>
<accession>A0A101FHJ6</accession>
<dbReference type="FunFam" id="2.70.70.10:FF:000006">
    <property type="entry name" value="M23 family peptidase"/>
    <property type="match status" value="1"/>
</dbReference>
<evidence type="ECO:0000256" key="1">
    <source>
        <dbReference type="SAM" id="Coils"/>
    </source>
</evidence>
<dbReference type="Pfam" id="PF01551">
    <property type="entry name" value="Peptidase_M23"/>
    <property type="match status" value="1"/>
</dbReference>
<name>A0A101FHJ6_9THEO</name>
<feature type="coiled-coil region" evidence="1">
    <location>
        <begin position="152"/>
        <end position="179"/>
    </location>
</feature>
<evidence type="ECO:0000256" key="2">
    <source>
        <dbReference type="SAM" id="MobiDB-lite"/>
    </source>
</evidence>
<keyword evidence="3" id="KW-0472">Membrane</keyword>
<dbReference type="Proteomes" id="UP000053326">
    <property type="component" value="Unassembled WGS sequence"/>
</dbReference>
<sequence>MPGKLFLRGRRFLTRPFTFLVVPPGGARTKAVRLPCWLVACAGLILAGLAALSLSGLIGGYRARSERDELLKLRLVNERQQRELASLREEAEEARAYLEGVKELDERVRRMTGLLERREDYSSRSGSRDSARRLRLSTSAAEEDPAEVRRNLSAVQRRAALARRDLEQLERDLQEHFKYLAALPDHWPVRGEVTSGFGERPSPFGGGRSEFHDGLDLAAEYGAPVAAAGDGVVVFTGYRPGYGHTVVIEHGYGYKTSYCHLSGYLVRAGERVTKGQRIALVGNSGRSTGPHLHFMVEKDGVLIDPLQVLKE</sequence>
<dbReference type="SUPFAM" id="SSF51261">
    <property type="entry name" value="Duplicated hybrid motif"/>
    <property type="match status" value="1"/>
</dbReference>
<evidence type="ECO:0000256" key="3">
    <source>
        <dbReference type="SAM" id="Phobius"/>
    </source>
</evidence>
<keyword evidence="3" id="KW-0812">Transmembrane</keyword>
<proteinExistence type="predicted"/>
<reference evidence="6" key="1">
    <citation type="journal article" date="2015" name="MBio">
        <title>Genome-Resolved Metagenomic Analysis Reveals Roles for Candidate Phyla and Other Microbial Community Members in Biogeochemical Transformations in Oil Reservoirs.</title>
        <authorList>
            <person name="Hu P."/>
            <person name="Tom L."/>
            <person name="Singh A."/>
            <person name="Thomas B.C."/>
            <person name="Baker B.J."/>
            <person name="Piceno Y.M."/>
            <person name="Andersen G.L."/>
            <person name="Banfield J.F."/>
        </authorList>
    </citation>
    <scope>NUCLEOTIDE SEQUENCE [LARGE SCALE GENOMIC DNA]</scope>
</reference>
<evidence type="ECO:0000313" key="5">
    <source>
        <dbReference type="EMBL" id="KUK37173.1"/>
    </source>
</evidence>
<dbReference type="InterPro" id="IPR050570">
    <property type="entry name" value="Cell_wall_metabolism_enzyme"/>
</dbReference>